<reference evidence="1 2" key="1">
    <citation type="submission" date="2019-04" db="EMBL/GenBank/DDBJ databases">
        <title>Whole Genome Sequencing of Pectobacterium punjabense SS95.</title>
        <authorList>
            <person name="Sarfraz S."/>
            <person name="Oulghazi S."/>
            <person name="Roques C."/>
            <person name="Vandecasteele C."/>
            <person name="Faure D."/>
        </authorList>
    </citation>
    <scope>NUCLEOTIDE SEQUENCE [LARGE SCALE GENOMIC DNA]</scope>
    <source>
        <strain evidence="1 2">SS95</strain>
    </source>
</reference>
<dbReference type="EMBL" id="CP038498">
    <property type="protein sequence ID" value="QJA21552.1"/>
    <property type="molecule type" value="Genomic_DNA"/>
</dbReference>
<dbReference type="RefSeq" id="WP_107169986.1">
    <property type="nucleotide sequence ID" value="NZ_CP038498.1"/>
</dbReference>
<name>A0ABX6L5M0_9GAMM</name>
<keyword evidence="2" id="KW-1185">Reference proteome</keyword>
<protein>
    <submittedName>
        <fullName evidence="1">Uncharacterized protein</fullName>
    </submittedName>
</protein>
<dbReference type="GeneID" id="90764731"/>
<gene>
    <name evidence="1" type="ORF">E2566_17405</name>
</gene>
<dbReference type="Proteomes" id="UP000502681">
    <property type="component" value="Chromosome"/>
</dbReference>
<organism evidence="1 2">
    <name type="scientific">Pectobacterium punjabense</name>
    <dbReference type="NCBI Taxonomy" id="2108399"/>
    <lineage>
        <taxon>Bacteria</taxon>
        <taxon>Pseudomonadati</taxon>
        <taxon>Pseudomonadota</taxon>
        <taxon>Gammaproteobacteria</taxon>
        <taxon>Enterobacterales</taxon>
        <taxon>Pectobacteriaceae</taxon>
        <taxon>Pectobacterium</taxon>
    </lineage>
</organism>
<evidence type="ECO:0000313" key="2">
    <source>
        <dbReference type="Proteomes" id="UP000502681"/>
    </source>
</evidence>
<sequence>MAFEIRKEDKIIGVSELEFGDPPMGIVHGAFIPTQFYSPNADKTGCKLFIKGIDEEIANGFIAIEDYSEELDETFIEVTILINSADDYRKYFKNHLDVYENQFGNQRAV</sequence>
<accession>A0ABX6L5M0</accession>
<proteinExistence type="predicted"/>
<evidence type="ECO:0000313" key="1">
    <source>
        <dbReference type="EMBL" id="QJA21552.1"/>
    </source>
</evidence>